<dbReference type="EMBL" id="JBHTAH010000005">
    <property type="protein sequence ID" value="MFC7069475.1"/>
    <property type="molecule type" value="Genomic_DNA"/>
</dbReference>
<sequence length="35" mass="3623">MNYCPSCGARLVTRTPPGSGIPRRECPECSGGGGR</sequence>
<dbReference type="GeneID" id="301459795"/>
<comment type="caution">
    <text evidence="2">The sequence shown here is derived from an EMBL/GenBank/DDBJ whole genome shotgun (WGS) entry which is preliminary data.</text>
</comment>
<reference evidence="2 3" key="1">
    <citation type="journal article" date="2019" name="Int. J. Syst. Evol. Microbiol.">
        <title>The Global Catalogue of Microorganisms (GCM) 10K type strain sequencing project: providing services to taxonomists for standard genome sequencing and annotation.</title>
        <authorList>
            <consortium name="The Broad Institute Genomics Platform"/>
            <consortium name="The Broad Institute Genome Sequencing Center for Infectious Disease"/>
            <person name="Wu L."/>
            <person name="Ma J."/>
        </authorList>
    </citation>
    <scope>NUCLEOTIDE SEQUENCE [LARGE SCALE GENOMIC DNA]</scope>
    <source>
        <strain evidence="2 3">DT31</strain>
    </source>
</reference>
<dbReference type="AlphaFoldDB" id="A0ABD5WD87"/>
<dbReference type="Proteomes" id="UP001596461">
    <property type="component" value="Unassembled WGS sequence"/>
</dbReference>
<evidence type="ECO:0000313" key="2">
    <source>
        <dbReference type="EMBL" id="MFC7069475.1"/>
    </source>
</evidence>
<keyword evidence="3" id="KW-1185">Reference proteome</keyword>
<dbReference type="RefSeq" id="WP_390210277.1">
    <property type="nucleotide sequence ID" value="NZ_CP126154.1"/>
</dbReference>
<evidence type="ECO:0000259" key="1">
    <source>
        <dbReference type="Pfam" id="PF14803"/>
    </source>
</evidence>
<dbReference type="Gene3D" id="2.20.70.10">
    <property type="match status" value="1"/>
</dbReference>
<name>A0ABD5WD87_9EURY</name>
<organism evidence="2 3">
    <name type="scientific">Halobaculum lipolyticum</name>
    <dbReference type="NCBI Taxonomy" id="3032001"/>
    <lineage>
        <taxon>Archaea</taxon>
        <taxon>Methanobacteriati</taxon>
        <taxon>Methanobacteriota</taxon>
        <taxon>Stenosarchaea group</taxon>
        <taxon>Halobacteria</taxon>
        <taxon>Halobacteriales</taxon>
        <taxon>Haloferacaceae</taxon>
        <taxon>Halobaculum</taxon>
    </lineage>
</organism>
<evidence type="ECO:0000313" key="3">
    <source>
        <dbReference type="Proteomes" id="UP001596461"/>
    </source>
</evidence>
<protein>
    <submittedName>
        <fullName evidence="2">Zinc ribbon domain-containing protein</fullName>
    </submittedName>
</protein>
<proteinExistence type="predicted"/>
<dbReference type="InterPro" id="IPR029401">
    <property type="entry name" value="Nudix_N"/>
</dbReference>
<accession>A0ABD5WD87</accession>
<feature type="domain" description="Nudix hydrolase N-terminal" evidence="1">
    <location>
        <begin position="2"/>
        <end position="30"/>
    </location>
</feature>
<dbReference type="Pfam" id="PF14803">
    <property type="entry name" value="Zn_ribbon_Nudix"/>
    <property type="match status" value="1"/>
</dbReference>
<gene>
    <name evidence="2" type="ORF">ACFQL9_07475</name>
</gene>